<feature type="binding site" evidence="15">
    <location>
        <position position="105"/>
    </location>
    <ligand>
        <name>substrate</name>
    </ligand>
</feature>
<comment type="function">
    <text evidence="13">Catalyzes the reduction of the glycolytic intermediate dihydroxyacetone phosphate (DHAP) to sn-glycerol 3-phosphate (G3P), the key precursor for phospholipid synthesis.</text>
</comment>
<evidence type="ECO:0000256" key="11">
    <source>
        <dbReference type="ARBA" id="ARBA00069372"/>
    </source>
</evidence>
<feature type="binding site" evidence="13">
    <location>
        <position position="253"/>
    </location>
    <ligand>
        <name>NADPH</name>
        <dbReference type="ChEBI" id="CHEBI:57783"/>
    </ligand>
</feature>
<comment type="catalytic activity">
    <reaction evidence="13">
        <text>sn-glycerol 3-phosphate + NAD(+) = dihydroxyacetone phosphate + NADH + H(+)</text>
        <dbReference type="Rhea" id="RHEA:11092"/>
        <dbReference type="ChEBI" id="CHEBI:15378"/>
        <dbReference type="ChEBI" id="CHEBI:57540"/>
        <dbReference type="ChEBI" id="CHEBI:57597"/>
        <dbReference type="ChEBI" id="CHEBI:57642"/>
        <dbReference type="ChEBI" id="CHEBI:57945"/>
        <dbReference type="EC" id="1.1.1.94"/>
    </reaction>
</comment>
<dbReference type="GO" id="GO:0005975">
    <property type="term" value="P:carbohydrate metabolic process"/>
    <property type="evidence" value="ECO:0007669"/>
    <property type="project" value="InterPro"/>
</dbReference>
<dbReference type="SUPFAM" id="SSF48179">
    <property type="entry name" value="6-phosphogluconate dehydrogenase C-terminal domain-like"/>
    <property type="match status" value="1"/>
</dbReference>
<evidence type="ECO:0000256" key="8">
    <source>
        <dbReference type="ARBA" id="ARBA00023264"/>
    </source>
</evidence>
<dbReference type="PROSITE" id="PS00957">
    <property type="entry name" value="NAD_G3PDH"/>
    <property type="match status" value="1"/>
</dbReference>
<dbReference type="SUPFAM" id="SSF51735">
    <property type="entry name" value="NAD(P)-binding Rossmann-fold domains"/>
    <property type="match status" value="1"/>
</dbReference>
<proteinExistence type="inferred from homology"/>
<dbReference type="EC" id="1.1.1.94" evidence="10 13"/>
<dbReference type="Pfam" id="PF07479">
    <property type="entry name" value="NAD_Gly3P_dh_C"/>
    <property type="match status" value="1"/>
</dbReference>
<comment type="subcellular location">
    <subcellularLocation>
        <location evidence="13">Cytoplasm</location>
    </subcellularLocation>
</comment>
<feature type="binding site" evidence="16">
    <location>
        <position position="253"/>
    </location>
    <ligand>
        <name>NAD(+)</name>
        <dbReference type="ChEBI" id="CHEBI:57540"/>
    </ligand>
</feature>
<dbReference type="EMBL" id="LOHZ01000025">
    <property type="protein sequence ID" value="KYO66706.1"/>
    <property type="molecule type" value="Genomic_DNA"/>
</dbReference>
<evidence type="ECO:0000256" key="10">
    <source>
        <dbReference type="ARBA" id="ARBA00066687"/>
    </source>
</evidence>
<feature type="binding site" evidence="13">
    <location>
        <position position="105"/>
    </location>
    <ligand>
        <name>sn-glycerol 3-phosphate</name>
        <dbReference type="ChEBI" id="CHEBI:57597"/>
    </ligand>
</feature>
<sequence length="331" mass="36697">MRISILGAGSWGTALSNVVSDNKHEVILWARRRELAEEINQIKENREYLPGAKINSSIVVTHDLEYAVKNSEIVILATPSQALRSILREAKKYIKNDTIILNASKGIENESLMRMSEVIKEEIPQNSQIAVISGPSHAEEVIRRYPTAVVVASKDKRVLKVLQEVFINNYFRVYRNYDVIGVELGGALKNIIAICSGVSEGLGYGDNTRAALITRGIIEIMRLGKKLGAKNSTFSGLSGIGDVIVTCSSMHSRNRRAGIEIGKGKKVDEIVKSTKMVIEGIYATKAAKKLSDLYDVEMPITQEAYKVLFEDKDPKKAVDDLMARRGKIEVY</sequence>
<dbReference type="FunFam" id="3.40.50.720:FF:000019">
    <property type="entry name" value="Glycerol-3-phosphate dehydrogenase [NAD(P)+]"/>
    <property type="match status" value="1"/>
</dbReference>
<feature type="binding site" evidence="13">
    <location>
        <position position="254"/>
    </location>
    <ligand>
        <name>sn-glycerol 3-phosphate</name>
        <dbReference type="ChEBI" id="CHEBI:57597"/>
    </ligand>
</feature>
<dbReference type="GO" id="GO:0141153">
    <property type="term" value="F:glycerol-3-phosphate dehydrogenase (NADP+) activity"/>
    <property type="evidence" value="ECO:0007669"/>
    <property type="project" value="RHEA"/>
</dbReference>
<comment type="similarity">
    <text evidence="1 13 17">Belongs to the NAD-dependent glycerol-3-phosphate dehydrogenase family.</text>
</comment>
<name>A0A161PV14_9FIRM</name>
<dbReference type="PIRSF" id="PIRSF000114">
    <property type="entry name" value="Glycerol-3-P_dh"/>
    <property type="match status" value="1"/>
</dbReference>
<feature type="binding site" evidence="13">
    <location>
        <position position="134"/>
    </location>
    <ligand>
        <name>sn-glycerol 3-phosphate</name>
        <dbReference type="ChEBI" id="CHEBI:57597"/>
    </ligand>
</feature>
<reference evidence="20 21" key="1">
    <citation type="submission" date="2015-12" db="EMBL/GenBank/DDBJ databases">
        <title>Draft genome of Thermovenabulum gondwanense isolated from a red thermophilic microbial mat colonisisng an outflow channel of a bore well.</title>
        <authorList>
            <person name="Patel B.K."/>
        </authorList>
    </citation>
    <scope>NUCLEOTIDE SEQUENCE [LARGE SCALE GENOMIC DNA]</scope>
    <source>
        <strain evidence="20 21">R270</strain>
    </source>
</reference>
<dbReference type="GO" id="GO:0006650">
    <property type="term" value="P:glycerophospholipid metabolic process"/>
    <property type="evidence" value="ECO:0007669"/>
    <property type="project" value="UniProtKB-UniRule"/>
</dbReference>
<dbReference type="NCBIfam" id="NF000941">
    <property type="entry name" value="PRK00094.1-3"/>
    <property type="match status" value="1"/>
</dbReference>
<dbReference type="Gene3D" id="1.10.1040.10">
    <property type="entry name" value="N-(1-d-carboxylethyl)-l-norvaline Dehydrogenase, domain 2"/>
    <property type="match status" value="1"/>
</dbReference>
<dbReference type="OrthoDB" id="9812273at2"/>
<feature type="binding site" evidence="13">
    <location>
        <position position="277"/>
    </location>
    <ligand>
        <name>NADPH</name>
        <dbReference type="ChEBI" id="CHEBI:57783"/>
    </ligand>
</feature>
<dbReference type="InterPro" id="IPR036291">
    <property type="entry name" value="NAD(P)-bd_dom_sf"/>
</dbReference>
<dbReference type="GO" id="GO:0005829">
    <property type="term" value="C:cytosol"/>
    <property type="evidence" value="ECO:0007669"/>
    <property type="project" value="TreeGrafter"/>
</dbReference>
<gene>
    <name evidence="13 20" type="primary">gpsA</name>
    <name evidence="20" type="ORF">ATZ99_09500</name>
</gene>
<keyword evidence="3 13" id="KW-0521">NADP</keyword>
<dbReference type="NCBIfam" id="NF000940">
    <property type="entry name" value="PRK00094.1-2"/>
    <property type="match status" value="1"/>
</dbReference>
<dbReference type="PRINTS" id="PR00077">
    <property type="entry name" value="GPDHDRGNASE"/>
</dbReference>
<dbReference type="UniPathway" id="UPA00940"/>
<feature type="binding site" evidence="13">
    <location>
        <position position="10"/>
    </location>
    <ligand>
        <name>NADPH</name>
        <dbReference type="ChEBI" id="CHEBI:57783"/>
    </ligand>
</feature>
<organism evidence="20 21">
    <name type="scientific">Thermovenabulum gondwanense</name>
    <dbReference type="NCBI Taxonomy" id="520767"/>
    <lineage>
        <taxon>Bacteria</taxon>
        <taxon>Bacillati</taxon>
        <taxon>Bacillota</taxon>
        <taxon>Clostridia</taxon>
        <taxon>Thermosediminibacterales</taxon>
        <taxon>Thermosediminibacteraceae</taxon>
        <taxon>Thermovenabulum</taxon>
    </lineage>
</organism>
<protein>
    <recommendedName>
        <fullName evidence="11 13">Glycerol-3-phosphate dehydrogenase [NAD(P)+]</fullName>
        <ecNumber evidence="10 13">1.1.1.94</ecNumber>
    </recommendedName>
    <alternativeName>
        <fullName evidence="13">NAD(P)(+)-dependent glycerol-3-phosphate dehydrogenase</fullName>
    </alternativeName>
    <alternativeName>
        <fullName evidence="12 13">NAD(P)H-dependent dihydroxyacetone-phosphate reductase</fullName>
    </alternativeName>
</protein>
<keyword evidence="5 13" id="KW-0520">NAD</keyword>
<dbReference type="Pfam" id="PF01210">
    <property type="entry name" value="NAD_Gly3P_dh_N"/>
    <property type="match status" value="1"/>
</dbReference>
<dbReference type="InterPro" id="IPR008927">
    <property type="entry name" value="6-PGluconate_DH-like_C_sf"/>
</dbReference>
<evidence type="ECO:0000256" key="4">
    <source>
        <dbReference type="ARBA" id="ARBA00023002"/>
    </source>
</evidence>
<feature type="binding site" evidence="13">
    <location>
        <position position="189"/>
    </location>
    <ligand>
        <name>sn-glycerol 3-phosphate</name>
        <dbReference type="ChEBI" id="CHEBI:57597"/>
    </ligand>
</feature>
<feature type="binding site" evidence="13">
    <location>
        <position position="138"/>
    </location>
    <ligand>
        <name>NADPH</name>
        <dbReference type="ChEBI" id="CHEBI:57783"/>
    </ligand>
</feature>
<comment type="pathway">
    <text evidence="13">Membrane lipid metabolism; glycerophospholipid metabolism.</text>
</comment>
<dbReference type="NCBIfam" id="NF000942">
    <property type="entry name" value="PRK00094.1-4"/>
    <property type="match status" value="1"/>
</dbReference>
<evidence type="ECO:0000256" key="15">
    <source>
        <dbReference type="PIRSR" id="PIRSR000114-2"/>
    </source>
</evidence>
<dbReference type="GO" id="GO:0141152">
    <property type="term" value="F:glycerol-3-phosphate dehydrogenase (NAD+) activity"/>
    <property type="evidence" value="ECO:0007669"/>
    <property type="project" value="RHEA"/>
</dbReference>
<feature type="binding site" evidence="13">
    <location>
        <position position="105"/>
    </location>
    <ligand>
        <name>NADPH</name>
        <dbReference type="ChEBI" id="CHEBI:57783"/>
    </ligand>
</feature>
<evidence type="ECO:0000256" key="17">
    <source>
        <dbReference type="RuleBase" id="RU000437"/>
    </source>
</evidence>
<evidence type="ECO:0000256" key="6">
    <source>
        <dbReference type="ARBA" id="ARBA00023098"/>
    </source>
</evidence>
<feature type="active site" description="Proton acceptor" evidence="13 14">
    <location>
        <position position="189"/>
    </location>
</feature>
<evidence type="ECO:0000259" key="19">
    <source>
        <dbReference type="Pfam" id="PF07479"/>
    </source>
</evidence>
<feature type="binding site" evidence="13">
    <location>
        <position position="32"/>
    </location>
    <ligand>
        <name>NADPH</name>
        <dbReference type="ChEBI" id="CHEBI:57783"/>
    </ligand>
</feature>
<feature type="domain" description="Glycerol-3-phosphate dehydrogenase NAD-dependent N-terminal" evidence="18">
    <location>
        <begin position="3"/>
        <end position="157"/>
    </location>
</feature>
<evidence type="ECO:0000313" key="21">
    <source>
        <dbReference type="Proteomes" id="UP000075737"/>
    </source>
</evidence>
<evidence type="ECO:0000256" key="13">
    <source>
        <dbReference type="HAMAP-Rule" id="MF_00394"/>
    </source>
</evidence>
<dbReference type="Gene3D" id="3.40.50.720">
    <property type="entry name" value="NAD(P)-binding Rossmann-like Domain"/>
    <property type="match status" value="1"/>
</dbReference>
<feature type="binding site" evidence="16">
    <location>
        <position position="138"/>
    </location>
    <ligand>
        <name>NAD(+)</name>
        <dbReference type="ChEBI" id="CHEBI:57540"/>
    </ligand>
</feature>
<dbReference type="InterPro" id="IPR006109">
    <property type="entry name" value="G3P_DH_NAD-dep_C"/>
</dbReference>
<feature type="binding site" evidence="13">
    <location>
        <position position="136"/>
    </location>
    <ligand>
        <name>sn-glycerol 3-phosphate</name>
        <dbReference type="ChEBI" id="CHEBI:57597"/>
    </ligand>
</feature>
<dbReference type="GO" id="GO:0046168">
    <property type="term" value="P:glycerol-3-phosphate catabolic process"/>
    <property type="evidence" value="ECO:0007669"/>
    <property type="project" value="InterPro"/>
</dbReference>
<dbReference type="InterPro" id="IPR011128">
    <property type="entry name" value="G3P_DH_NAD-dep_N"/>
</dbReference>
<accession>A0A161PV14</accession>
<dbReference type="InterPro" id="IPR006168">
    <property type="entry name" value="G3P_DH_NAD-dep"/>
</dbReference>
<keyword evidence="8 13" id="KW-1208">Phospholipid metabolism</keyword>
<evidence type="ECO:0000256" key="3">
    <source>
        <dbReference type="ARBA" id="ARBA00022857"/>
    </source>
</evidence>
<feature type="binding site" evidence="13">
    <location>
        <position position="253"/>
    </location>
    <ligand>
        <name>sn-glycerol 3-phosphate</name>
        <dbReference type="ChEBI" id="CHEBI:57597"/>
    </ligand>
</feature>
<dbReference type="InterPro" id="IPR013328">
    <property type="entry name" value="6PGD_dom2"/>
</dbReference>
<feature type="binding site" evidence="13">
    <location>
        <position position="31"/>
    </location>
    <ligand>
        <name>NADPH</name>
        <dbReference type="ChEBI" id="CHEBI:57783"/>
    </ligand>
</feature>
<evidence type="ECO:0000256" key="12">
    <source>
        <dbReference type="ARBA" id="ARBA00080511"/>
    </source>
</evidence>
<dbReference type="PANTHER" id="PTHR11728">
    <property type="entry name" value="GLYCEROL-3-PHOSPHATE DEHYDROGENASE"/>
    <property type="match status" value="1"/>
</dbReference>
<evidence type="ECO:0000256" key="14">
    <source>
        <dbReference type="PIRSR" id="PIRSR000114-1"/>
    </source>
</evidence>
<keyword evidence="7 13" id="KW-0594">Phospholipid biosynthesis</keyword>
<dbReference type="GO" id="GO:0008654">
    <property type="term" value="P:phospholipid biosynthetic process"/>
    <property type="evidence" value="ECO:0007669"/>
    <property type="project" value="UniProtKB-KW"/>
</dbReference>
<feature type="binding site" evidence="15">
    <location>
        <begin position="253"/>
        <end position="254"/>
    </location>
    <ligand>
        <name>substrate</name>
    </ligand>
</feature>
<feature type="binding site" evidence="13">
    <location>
        <position position="48"/>
    </location>
    <ligand>
        <name>NADPH</name>
        <dbReference type="ChEBI" id="CHEBI:57783"/>
    </ligand>
</feature>
<evidence type="ECO:0000256" key="5">
    <source>
        <dbReference type="ARBA" id="ARBA00023027"/>
    </source>
</evidence>
<feature type="domain" description="Glycerol-3-phosphate dehydrogenase NAD-dependent C-terminal" evidence="19">
    <location>
        <begin position="178"/>
        <end position="318"/>
    </location>
</feature>
<evidence type="ECO:0000313" key="20">
    <source>
        <dbReference type="EMBL" id="KYO66706.1"/>
    </source>
</evidence>
<keyword evidence="21" id="KW-1185">Reference proteome</keyword>
<evidence type="ECO:0000256" key="9">
    <source>
        <dbReference type="ARBA" id="ARBA00052716"/>
    </source>
</evidence>
<keyword evidence="4 13" id="KW-0560">Oxidoreductase</keyword>
<evidence type="ECO:0000259" key="18">
    <source>
        <dbReference type="Pfam" id="PF01210"/>
    </source>
</evidence>
<feature type="binding site" evidence="13">
    <location>
        <position position="11"/>
    </location>
    <ligand>
        <name>NADPH</name>
        <dbReference type="ChEBI" id="CHEBI:57783"/>
    </ligand>
</feature>
<dbReference type="STRING" id="520767.ATZ99_09500"/>
<evidence type="ECO:0000256" key="1">
    <source>
        <dbReference type="ARBA" id="ARBA00011009"/>
    </source>
</evidence>
<dbReference type="PATRIC" id="fig|520767.4.peg.1045"/>
<keyword evidence="13" id="KW-0963">Cytoplasm</keyword>
<dbReference type="Proteomes" id="UP000075737">
    <property type="component" value="Unassembled WGS sequence"/>
</dbReference>
<dbReference type="RefSeq" id="WP_068748096.1">
    <property type="nucleotide sequence ID" value="NZ_LOHZ01000025.1"/>
</dbReference>
<feature type="binding site" evidence="13">
    <location>
        <position position="252"/>
    </location>
    <ligand>
        <name>sn-glycerol 3-phosphate</name>
        <dbReference type="ChEBI" id="CHEBI:57597"/>
    </ligand>
</feature>
<evidence type="ECO:0000256" key="16">
    <source>
        <dbReference type="PIRSR" id="PIRSR000114-3"/>
    </source>
</evidence>
<comment type="caution">
    <text evidence="20">The sequence shown here is derived from an EMBL/GenBank/DDBJ whole genome shotgun (WGS) entry which is preliminary data.</text>
</comment>
<dbReference type="AlphaFoldDB" id="A0A161PV14"/>
<keyword evidence="6 13" id="KW-0443">Lipid metabolism</keyword>
<keyword evidence="13" id="KW-0547">Nucleotide-binding</keyword>
<dbReference type="PANTHER" id="PTHR11728:SF1">
    <property type="entry name" value="GLYCEROL-3-PHOSPHATE DEHYDROGENASE [NAD(+)] 2, CHLOROPLASTIC"/>
    <property type="match status" value="1"/>
</dbReference>
<evidence type="ECO:0000256" key="2">
    <source>
        <dbReference type="ARBA" id="ARBA00022516"/>
    </source>
</evidence>
<comment type="catalytic activity">
    <reaction evidence="9">
        <text>sn-glycerol 3-phosphate + NADP(+) = dihydroxyacetone phosphate + NADPH + H(+)</text>
        <dbReference type="Rhea" id="RHEA:11096"/>
        <dbReference type="ChEBI" id="CHEBI:15378"/>
        <dbReference type="ChEBI" id="CHEBI:57597"/>
        <dbReference type="ChEBI" id="CHEBI:57642"/>
        <dbReference type="ChEBI" id="CHEBI:57783"/>
        <dbReference type="ChEBI" id="CHEBI:58349"/>
        <dbReference type="EC" id="1.1.1.94"/>
    </reaction>
    <physiologicalReaction direction="right-to-left" evidence="9">
        <dbReference type="Rhea" id="RHEA:11098"/>
    </physiologicalReaction>
</comment>
<dbReference type="FunFam" id="1.10.1040.10:FF:000001">
    <property type="entry name" value="Glycerol-3-phosphate dehydrogenase [NAD(P)+]"/>
    <property type="match status" value="1"/>
</dbReference>
<feature type="binding site" evidence="13">
    <location>
        <position position="279"/>
    </location>
    <ligand>
        <name>NADPH</name>
        <dbReference type="ChEBI" id="CHEBI:57783"/>
    </ligand>
</feature>
<dbReference type="HAMAP" id="MF_00394">
    <property type="entry name" value="NAD_Glyc3P_dehydrog"/>
    <property type="match status" value="1"/>
</dbReference>
<dbReference type="GO" id="GO:0051287">
    <property type="term" value="F:NAD binding"/>
    <property type="evidence" value="ECO:0007669"/>
    <property type="project" value="InterPro"/>
</dbReference>
<dbReference type="GO" id="GO:0046167">
    <property type="term" value="P:glycerol-3-phosphate biosynthetic process"/>
    <property type="evidence" value="ECO:0007669"/>
    <property type="project" value="UniProtKB-UniRule"/>
</dbReference>
<evidence type="ECO:0000256" key="7">
    <source>
        <dbReference type="ARBA" id="ARBA00023209"/>
    </source>
</evidence>
<keyword evidence="2 13" id="KW-0444">Lipid biosynthesis</keyword>
<feature type="binding site" evidence="16">
    <location>
        <begin position="7"/>
        <end position="12"/>
    </location>
    <ligand>
        <name>NAD(+)</name>
        <dbReference type="ChEBI" id="CHEBI:57540"/>
    </ligand>
</feature>
<feature type="binding site" evidence="13">
    <location>
        <position position="242"/>
    </location>
    <ligand>
        <name>sn-glycerol 3-phosphate</name>
        <dbReference type="ChEBI" id="CHEBI:57597"/>
    </ligand>
</feature>